<keyword evidence="1" id="KW-0472">Membrane</keyword>
<gene>
    <name evidence="3" type="ORF">SAMN04488061_0833</name>
</gene>
<accession>A0A1H0IFJ6</accession>
<dbReference type="EMBL" id="FNJC01000001">
    <property type="protein sequence ID" value="SDO30145.1"/>
    <property type="molecule type" value="Genomic_DNA"/>
</dbReference>
<feature type="transmembrane region" description="Helical" evidence="1">
    <location>
        <begin position="379"/>
        <end position="397"/>
    </location>
</feature>
<dbReference type="SUPFAM" id="SSF51735">
    <property type="entry name" value="NAD(P)-binding Rossmann-fold domains"/>
    <property type="match status" value="1"/>
</dbReference>
<evidence type="ECO:0000259" key="2">
    <source>
        <dbReference type="Pfam" id="PF13460"/>
    </source>
</evidence>
<evidence type="ECO:0000313" key="4">
    <source>
        <dbReference type="Proteomes" id="UP000198795"/>
    </source>
</evidence>
<evidence type="ECO:0000256" key="1">
    <source>
        <dbReference type="SAM" id="Phobius"/>
    </source>
</evidence>
<dbReference type="Proteomes" id="UP000198795">
    <property type="component" value="Unassembled WGS sequence"/>
</dbReference>
<keyword evidence="1" id="KW-0812">Transmembrane</keyword>
<evidence type="ECO:0000313" key="3">
    <source>
        <dbReference type="EMBL" id="SDO30145.1"/>
    </source>
</evidence>
<organism evidence="3 4">
    <name type="scientific">Filomicrobium insigne</name>
    <dbReference type="NCBI Taxonomy" id="418854"/>
    <lineage>
        <taxon>Bacteria</taxon>
        <taxon>Pseudomonadati</taxon>
        <taxon>Pseudomonadota</taxon>
        <taxon>Alphaproteobacteria</taxon>
        <taxon>Hyphomicrobiales</taxon>
        <taxon>Hyphomicrobiaceae</taxon>
        <taxon>Filomicrobium</taxon>
    </lineage>
</organism>
<keyword evidence="1" id="KW-1133">Transmembrane helix</keyword>
<feature type="transmembrane region" description="Helical" evidence="1">
    <location>
        <begin position="350"/>
        <end position="372"/>
    </location>
</feature>
<dbReference type="RefSeq" id="WP_090226758.1">
    <property type="nucleotide sequence ID" value="NZ_FNJC01000001.1"/>
</dbReference>
<feature type="transmembrane region" description="Helical" evidence="1">
    <location>
        <begin position="314"/>
        <end position="338"/>
    </location>
</feature>
<dbReference type="PANTHER" id="PTHR12126">
    <property type="entry name" value="NADH-UBIQUINONE OXIDOREDUCTASE 39 KDA SUBUNIT-RELATED"/>
    <property type="match status" value="1"/>
</dbReference>
<proteinExistence type="predicted"/>
<comment type="caution">
    <text evidence="3">The sequence shown here is derived from an EMBL/GenBank/DDBJ whole genome shotgun (WGS) entry which is preliminary data.</text>
</comment>
<dbReference type="Gene3D" id="3.40.50.720">
    <property type="entry name" value="NAD(P)-binding Rossmann-like Domain"/>
    <property type="match status" value="1"/>
</dbReference>
<dbReference type="Pfam" id="PF13460">
    <property type="entry name" value="NAD_binding_10"/>
    <property type="match status" value="1"/>
</dbReference>
<dbReference type="InterPro" id="IPR036291">
    <property type="entry name" value="NAD(P)-bd_dom_sf"/>
</dbReference>
<sequence length="429" mass="45905">MRVLVTGAAGLIGSGICARLAADGHEVTALVRPGTKIVPASAQQHRELNVAKAITPEDWLEPLAGIDAIVNCAGVLQDSIRDSTHDVHVTGAIAMFAACERLGLRKVIQISAIGADRQQVSAFSESKMTGDRALMDRDLDWVVLRPSVVLGRQVYGASALMRGLASLPLLPLMPQTGALQSVQLEDVAATVSFFLDPSAPSRVELDLVGPERQSLEDVVGLYRKWLGWPPARTIALPDWTMTPLYWLGDLAGWLGWRPPLRTTARRELARGVAGEAQAWSDLTGIKPASLPAALAKYPSTVQERWFARLYLPRVAVLVALAMFWVATGLITLTTGFAASVETMYRAGAGALAEVGAIAGALADICVGLAIVYRPTARRGLYAAMGLAAVYLVAGTVLLPDLWSDPLGPFVKVVPIFVLHWVALAILEER</sequence>
<name>A0A1H0IFJ6_9HYPH</name>
<protein>
    <submittedName>
        <fullName evidence="3">Uncharacterized conserved protein YbjT, contains NAD(P)-binding and DUF2867 domains</fullName>
    </submittedName>
</protein>
<feature type="transmembrane region" description="Helical" evidence="1">
    <location>
        <begin position="409"/>
        <end position="426"/>
    </location>
</feature>
<keyword evidence="4" id="KW-1185">Reference proteome</keyword>
<dbReference type="Pfam" id="PF13781">
    <property type="entry name" value="DoxX_3"/>
    <property type="match status" value="1"/>
</dbReference>
<dbReference type="PANTHER" id="PTHR12126:SF11">
    <property type="entry name" value="NADH DEHYDROGENASE [UBIQUINONE] 1 ALPHA SUBCOMPLEX SUBUNIT 9, MITOCHONDRIAL"/>
    <property type="match status" value="1"/>
</dbReference>
<dbReference type="InterPro" id="IPR025695">
    <property type="entry name" value="DoxX-like"/>
</dbReference>
<dbReference type="InterPro" id="IPR016040">
    <property type="entry name" value="NAD(P)-bd_dom"/>
</dbReference>
<feature type="domain" description="NAD(P)-binding" evidence="2">
    <location>
        <begin position="7"/>
        <end position="149"/>
    </location>
</feature>
<reference evidence="3 4" key="1">
    <citation type="submission" date="2016-10" db="EMBL/GenBank/DDBJ databases">
        <authorList>
            <person name="Varghese N."/>
            <person name="Submissions S."/>
        </authorList>
    </citation>
    <scope>NUCLEOTIDE SEQUENCE [LARGE SCALE GENOMIC DNA]</scope>
    <source>
        <strain evidence="3 4">CGMCC 1.6497</strain>
    </source>
</reference>
<dbReference type="InterPro" id="IPR051207">
    <property type="entry name" value="ComplexI_NDUFA9_subunit"/>
</dbReference>